<comment type="subunit">
    <text evidence="6">Homotetramer.</text>
</comment>
<dbReference type="GO" id="GO:0004333">
    <property type="term" value="F:fumarate hydratase activity"/>
    <property type="evidence" value="ECO:0007669"/>
    <property type="project" value="UniProtKB-UniRule"/>
</dbReference>
<proteinExistence type="inferred from homology"/>
<dbReference type="HAMAP" id="MF_00743">
    <property type="entry name" value="FumaraseC"/>
    <property type="match status" value="1"/>
</dbReference>
<dbReference type="InterPro" id="IPR005677">
    <property type="entry name" value="Fum_hydII"/>
</dbReference>
<comment type="catalytic activity">
    <reaction evidence="1">
        <text>L-aspartate = fumarate + NH4(+)</text>
        <dbReference type="Rhea" id="RHEA:16601"/>
        <dbReference type="ChEBI" id="CHEBI:28938"/>
        <dbReference type="ChEBI" id="CHEBI:29806"/>
        <dbReference type="ChEBI" id="CHEBI:29991"/>
        <dbReference type="EC" id="4.3.1.1"/>
    </reaction>
</comment>
<dbReference type="CDD" id="cd01362">
    <property type="entry name" value="Fumarase_classII"/>
    <property type="match status" value="1"/>
</dbReference>
<feature type="domain" description="Fumarase C C-terminal" evidence="8">
    <location>
        <begin position="410"/>
        <end position="463"/>
    </location>
</feature>
<name>A0A455T4H9_9CHLR</name>
<dbReference type="GO" id="GO:0008797">
    <property type="term" value="F:aspartate ammonia-lyase activity"/>
    <property type="evidence" value="ECO:0007669"/>
    <property type="project" value="UniProtKB-EC"/>
</dbReference>
<evidence type="ECO:0000259" key="7">
    <source>
        <dbReference type="Pfam" id="PF00206"/>
    </source>
</evidence>
<dbReference type="GO" id="GO:0005737">
    <property type="term" value="C:cytoplasm"/>
    <property type="evidence" value="ECO:0007669"/>
    <property type="project" value="UniProtKB-SubCell"/>
</dbReference>
<evidence type="ECO:0000256" key="5">
    <source>
        <dbReference type="ARBA" id="ARBA00023239"/>
    </source>
</evidence>
<dbReference type="PRINTS" id="PR00149">
    <property type="entry name" value="FUMRATELYASE"/>
</dbReference>
<evidence type="ECO:0000256" key="6">
    <source>
        <dbReference type="HAMAP-Rule" id="MF_00743"/>
    </source>
</evidence>
<dbReference type="InterPro" id="IPR000362">
    <property type="entry name" value="Fumarate_lyase_fam"/>
</dbReference>
<keyword evidence="5 6" id="KW-0456">Lyase</keyword>
<dbReference type="GO" id="GO:0006106">
    <property type="term" value="P:fumarate metabolic process"/>
    <property type="evidence" value="ECO:0007669"/>
    <property type="project" value="InterPro"/>
</dbReference>
<evidence type="ECO:0000313" key="9">
    <source>
        <dbReference type="EMBL" id="BBH94151.1"/>
    </source>
</evidence>
<keyword evidence="4 6" id="KW-0816">Tricarboxylic acid cycle</keyword>
<dbReference type="InterPro" id="IPR022761">
    <property type="entry name" value="Fumarate_lyase_N"/>
</dbReference>
<feature type="active site" description="Proton donor/acceptor" evidence="6">
    <location>
        <position position="191"/>
    </location>
</feature>
<evidence type="ECO:0000259" key="8">
    <source>
        <dbReference type="Pfam" id="PF10415"/>
    </source>
</evidence>
<dbReference type="InterPro" id="IPR024083">
    <property type="entry name" value="Fumarase/histidase_N"/>
</dbReference>
<feature type="site" description="Important for catalytic activity" evidence="6">
    <location>
        <position position="334"/>
    </location>
</feature>
<evidence type="ECO:0000256" key="1">
    <source>
        <dbReference type="ARBA" id="ARBA00001494"/>
    </source>
</evidence>
<dbReference type="UniPathway" id="UPA00223">
    <property type="reaction ID" value="UER01007"/>
</dbReference>
<dbReference type="FunFam" id="1.20.200.10:FF:000001">
    <property type="entry name" value="Fumarate hydratase, mitochondrial"/>
    <property type="match status" value="1"/>
</dbReference>
<comment type="similarity">
    <text evidence="2 6">Belongs to the class-II fumarase/aspartase family. Fumarase subfamily.</text>
</comment>
<dbReference type="FunFam" id="1.10.275.10:FF:000001">
    <property type="entry name" value="Fumarate hydratase, mitochondrial"/>
    <property type="match status" value="1"/>
</dbReference>
<comment type="catalytic activity">
    <reaction evidence="6">
        <text>(S)-malate = fumarate + H2O</text>
        <dbReference type="Rhea" id="RHEA:12460"/>
        <dbReference type="ChEBI" id="CHEBI:15377"/>
        <dbReference type="ChEBI" id="CHEBI:15589"/>
        <dbReference type="ChEBI" id="CHEBI:29806"/>
        <dbReference type="EC" id="4.2.1.2"/>
    </reaction>
</comment>
<feature type="binding site" evidence="6">
    <location>
        <position position="322"/>
    </location>
    <ligand>
        <name>substrate</name>
    </ligand>
</feature>
<comment type="function">
    <text evidence="6">Involved in the TCA cycle. Catalyzes the stereospecific interconversion of fumarate to L-malate.</text>
</comment>
<dbReference type="InterPro" id="IPR020557">
    <property type="entry name" value="Fumarate_lyase_CS"/>
</dbReference>
<dbReference type="PANTHER" id="PTHR11444">
    <property type="entry name" value="ASPARTATEAMMONIA/ARGININOSUCCINATE/ADENYLOSUCCINATE LYASE"/>
    <property type="match status" value="1"/>
</dbReference>
<dbReference type="AlphaFoldDB" id="A0A455T4H9"/>
<feature type="binding site" evidence="6">
    <location>
        <begin position="102"/>
        <end position="104"/>
    </location>
    <ligand>
        <name>substrate</name>
    </ligand>
</feature>
<feature type="domain" description="Fumarate lyase N-terminal" evidence="7">
    <location>
        <begin position="16"/>
        <end position="345"/>
    </location>
</feature>
<dbReference type="InterPro" id="IPR008948">
    <property type="entry name" value="L-Aspartase-like"/>
</dbReference>
<dbReference type="Pfam" id="PF10415">
    <property type="entry name" value="FumaraseC_C"/>
    <property type="match status" value="1"/>
</dbReference>
<dbReference type="SUPFAM" id="SSF48557">
    <property type="entry name" value="L-aspartase-like"/>
    <property type="match status" value="1"/>
</dbReference>
<dbReference type="Pfam" id="PF00206">
    <property type="entry name" value="Lyase_1"/>
    <property type="match status" value="1"/>
</dbReference>
<dbReference type="PRINTS" id="PR00145">
    <property type="entry name" value="ARGSUCLYASE"/>
</dbReference>
<keyword evidence="3 6" id="KW-0963">Cytoplasm</keyword>
<dbReference type="EC" id="4.2.1.2" evidence="6"/>
<dbReference type="Gene3D" id="1.20.200.10">
    <property type="entry name" value="Fumarase/aspartase (Central domain)"/>
    <property type="match status" value="1"/>
</dbReference>
<dbReference type="Gene3D" id="1.10.40.30">
    <property type="entry name" value="Fumarase/aspartase (C-terminal domain)"/>
    <property type="match status" value="1"/>
</dbReference>
<dbReference type="Gene3D" id="1.10.275.10">
    <property type="entry name" value="Fumarase/aspartase (N-terminal domain)"/>
    <property type="match status" value="1"/>
</dbReference>
<dbReference type="InterPro" id="IPR018951">
    <property type="entry name" value="Fumarase_C_C"/>
</dbReference>
<feature type="binding site" evidence="6">
    <location>
        <position position="190"/>
    </location>
    <ligand>
        <name>substrate</name>
    </ligand>
</feature>
<feature type="binding site" description="in site B" evidence="6">
    <location>
        <begin position="132"/>
        <end position="135"/>
    </location>
    <ligand>
        <name>substrate</name>
    </ligand>
</feature>
<comment type="subcellular location">
    <subcellularLocation>
        <location evidence="6">Cytoplasm</location>
    </subcellularLocation>
</comment>
<feature type="active site" evidence="6">
    <location>
        <position position="321"/>
    </location>
</feature>
<feature type="binding site" evidence="6">
    <location>
        <begin position="327"/>
        <end position="329"/>
    </location>
    <ligand>
        <name>substrate</name>
    </ligand>
</feature>
<comment type="pathway">
    <text evidence="6">Carbohydrate metabolism; tricarboxylic acid cycle; (S)-malate from fumarate: step 1/1.</text>
</comment>
<feature type="binding site" evidence="6">
    <location>
        <begin position="142"/>
        <end position="144"/>
    </location>
    <ligand>
        <name>substrate</name>
    </ligand>
</feature>
<dbReference type="EMBL" id="AP019377">
    <property type="protein sequence ID" value="BBH94151.1"/>
    <property type="molecule type" value="Genomic_DNA"/>
</dbReference>
<reference evidence="9" key="1">
    <citation type="submission" date="2018-12" db="EMBL/GenBank/DDBJ databases">
        <title>Novel natural products biosynthetic potential of the class Ktedonobacteria.</title>
        <authorList>
            <person name="Zheng Y."/>
            <person name="Saitou A."/>
            <person name="Wang C.M."/>
            <person name="Toyoda A."/>
            <person name="Minakuchi Y."/>
            <person name="Sekiguchi Y."/>
            <person name="Ueda K."/>
            <person name="Takano H."/>
            <person name="Sakai Y."/>
            <person name="Yokota A."/>
            <person name="Yabe S."/>
        </authorList>
    </citation>
    <scope>NUCLEOTIDE SEQUENCE</scope>
    <source>
        <strain evidence="9">A3-2</strain>
    </source>
</reference>
<protein>
    <recommendedName>
        <fullName evidence="6">Fumarate hydratase class II</fullName>
        <shortName evidence="6">Fumarase C</shortName>
        <ecNumber evidence="6">4.2.1.2</ecNumber>
    </recommendedName>
    <alternativeName>
        <fullName evidence="6">Aerobic fumarase</fullName>
    </alternativeName>
    <alternativeName>
        <fullName evidence="6">Iron-independent fumarase</fullName>
    </alternativeName>
</protein>
<sequence>MSSLAEETRIERDSMGEMRVPANAYYGASTQRAVLNFPISNLRFPRAFIRALGQIKQAAAQTNAELGLLDERIATAIVQAAQEVIDGKLDEHFVVDIFQTGSGTSTNMNANEVIANRASELLGGARGSRLVHPNDHVNFGQSSNDVIPTAIHLSALVSIDKELIPVLEEMQRVLQEKAEAFWPIIKTGRTHLQDATPIRLGQEFLGYAGQIERGIARLRHAENELSEVALGGTAVGTGVNTHPEFAARVCRRLSEMNGVTVRETSNHFQAQSTLDNAVEASGALNTLAVSLMKIANDIRWMGSGPRAGFGEIELPAVQPGSSIMPGKVNPVIAESLCMVCAQVMGNHTTITIAGQSGNFEINVMMPVTAYNLLQSISLLSAAVRNFTEQCLRGIKATEKGPEMVERGLAICTALAPIIGYDAAAEIAKEAHRTGRTVREVARERTQLSEEELARILDPERMTQPGLEAGPAAG</sequence>
<evidence type="ECO:0000256" key="2">
    <source>
        <dbReference type="ARBA" id="ARBA00009084"/>
    </source>
</evidence>
<dbReference type="PANTHER" id="PTHR11444:SF22">
    <property type="entry name" value="FUMARATE HYDRATASE CLASS II"/>
    <property type="match status" value="1"/>
</dbReference>
<organism evidence="9">
    <name type="scientific">Thermogemmatispora argillosa</name>
    <dbReference type="NCBI Taxonomy" id="2045280"/>
    <lineage>
        <taxon>Bacteria</taxon>
        <taxon>Bacillati</taxon>
        <taxon>Chloroflexota</taxon>
        <taxon>Ktedonobacteria</taxon>
        <taxon>Thermogemmatisporales</taxon>
        <taxon>Thermogemmatisporaceae</taxon>
        <taxon>Thermogemmatispora</taxon>
    </lineage>
</organism>
<evidence type="ECO:0000256" key="4">
    <source>
        <dbReference type="ARBA" id="ARBA00022532"/>
    </source>
</evidence>
<dbReference type="FunFam" id="1.10.40.30:FF:000002">
    <property type="entry name" value="Fumarate hydratase class II"/>
    <property type="match status" value="1"/>
</dbReference>
<gene>
    <name evidence="6 9" type="primary">fumC</name>
    <name evidence="9" type="ORF">KTA_23500</name>
</gene>
<dbReference type="PROSITE" id="PS00163">
    <property type="entry name" value="FUMARATE_LYASES"/>
    <property type="match status" value="1"/>
</dbReference>
<dbReference type="GO" id="GO:0006099">
    <property type="term" value="P:tricarboxylic acid cycle"/>
    <property type="evidence" value="ECO:0007669"/>
    <property type="project" value="UniProtKB-UniRule"/>
</dbReference>
<evidence type="ECO:0000256" key="3">
    <source>
        <dbReference type="ARBA" id="ARBA00022490"/>
    </source>
</evidence>
<dbReference type="NCBIfam" id="NF008909">
    <property type="entry name" value="PRK12273.1"/>
    <property type="match status" value="1"/>
</dbReference>
<accession>A0A455T4H9</accession>
<comment type="miscellaneous">
    <text evidence="6">There are 2 substrate-binding sites: the catalytic A site, and the non-catalytic B site that may play a role in the transfer of substrate or product between the active site and the solvent. Alternatively, the B site may bind allosteric effectors.</text>
</comment>